<evidence type="ECO:0000256" key="3">
    <source>
        <dbReference type="ARBA" id="ARBA00021495"/>
    </source>
</evidence>
<feature type="domain" description="CheW-like" evidence="14">
    <location>
        <begin position="462"/>
        <end position="598"/>
    </location>
</feature>
<dbReference type="SMART" id="SM01231">
    <property type="entry name" value="H-kinase_dim"/>
    <property type="match status" value="1"/>
</dbReference>
<accession>A0ABN6KEL0</accession>
<comment type="function">
    <text evidence="11">Involved in the transmission of sensory signals from the chemoreceptors to the flagellar motors. CheA is autophosphorylated; it can transfer its phosphate group to either CheB or CheY.</text>
</comment>
<evidence type="ECO:0000256" key="12">
    <source>
        <dbReference type="PROSITE-ProRule" id="PRU00110"/>
    </source>
</evidence>
<evidence type="ECO:0000259" key="14">
    <source>
        <dbReference type="PROSITE" id="PS50851"/>
    </source>
</evidence>
<evidence type="ECO:0000256" key="7">
    <source>
        <dbReference type="ARBA" id="ARBA00022741"/>
    </source>
</evidence>
<dbReference type="InterPro" id="IPR036061">
    <property type="entry name" value="CheW-like_dom_sf"/>
</dbReference>
<dbReference type="Pfam" id="PF02895">
    <property type="entry name" value="H-kinase_dim"/>
    <property type="match status" value="1"/>
</dbReference>
<proteinExistence type="predicted"/>
<evidence type="ECO:0000256" key="6">
    <source>
        <dbReference type="ARBA" id="ARBA00022679"/>
    </source>
</evidence>
<feature type="modified residue" description="Phosphohistidine" evidence="12">
    <location>
        <position position="51"/>
    </location>
</feature>
<keyword evidence="9" id="KW-0067">ATP-binding</keyword>
<evidence type="ECO:0000256" key="11">
    <source>
        <dbReference type="ARBA" id="ARBA00035100"/>
    </source>
</evidence>
<evidence type="ECO:0000256" key="2">
    <source>
        <dbReference type="ARBA" id="ARBA00012438"/>
    </source>
</evidence>
<dbReference type="InterPro" id="IPR036097">
    <property type="entry name" value="HisK_dim/P_sf"/>
</dbReference>
<dbReference type="InterPro" id="IPR004358">
    <property type="entry name" value="Sig_transdc_His_kin-like_C"/>
</dbReference>
<dbReference type="PANTHER" id="PTHR43395:SF10">
    <property type="entry name" value="CHEMOTAXIS PROTEIN CHEA"/>
    <property type="match status" value="1"/>
</dbReference>
<keyword evidence="10" id="KW-0902">Two-component regulatory system</keyword>
<dbReference type="InterPro" id="IPR008207">
    <property type="entry name" value="Sig_transdc_His_kin_Hpt_dom"/>
</dbReference>
<gene>
    <name evidence="16" type="ORF">LPTSP3_g09630</name>
</gene>
<dbReference type="Pfam" id="PF02518">
    <property type="entry name" value="HATPase_c"/>
    <property type="match status" value="1"/>
</dbReference>
<dbReference type="CDD" id="cd00088">
    <property type="entry name" value="HPT"/>
    <property type="match status" value="1"/>
</dbReference>
<keyword evidence="7" id="KW-0547">Nucleotide-binding</keyword>
<dbReference type="Pfam" id="PF01584">
    <property type="entry name" value="CheW"/>
    <property type="match status" value="1"/>
</dbReference>
<feature type="domain" description="Histidine kinase" evidence="13">
    <location>
        <begin position="209"/>
        <end position="460"/>
    </location>
</feature>
<dbReference type="SUPFAM" id="SSF47226">
    <property type="entry name" value="Histidine-containing phosphotransfer domain, HPT domain"/>
    <property type="match status" value="1"/>
</dbReference>
<dbReference type="PRINTS" id="PR00344">
    <property type="entry name" value="BCTRLSENSOR"/>
</dbReference>
<dbReference type="Pfam" id="PF01627">
    <property type="entry name" value="Hpt"/>
    <property type="match status" value="1"/>
</dbReference>
<evidence type="ECO:0000256" key="10">
    <source>
        <dbReference type="ARBA" id="ARBA00023012"/>
    </source>
</evidence>
<dbReference type="InterPro" id="IPR036890">
    <property type="entry name" value="HATPase_C_sf"/>
</dbReference>
<dbReference type="SUPFAM" id="SSF47384">
    <property type="entry name" value="Homodimeric domain of signal transducing histidine kinase"/>
    <property type="match status" value="1"/>
</dbReference>
<dbReference type="RefSeq" id="WP_109018596.1">
    <property type="nucleotide sequence ID" value="NZ_AP025028.1"/>
</dbReference>
<protein>
    <recommendedName>
        <fullName evidence="3">Chemotaxis protein CheA</fullName>
        <ecNumber evidence="2">2.7.13.3</ecNumber>
    </recommendedName>
</protein>
<dbReference type="InterPro" id="IPR003594">
    <property type="entry name" value="HATPase_dom"/>
</dbReference>
<evidence type="ECO:0000313" key="17">
    <source>
        <dbReference type="Proteomes" id="UP000245263"/>
    </source>
</evidence>
<dbReference type="InterPro" id="IPR004105">
    <property type="entry name" value="CheA-like_dim"/>
</dbReference>
<dbReference type="PROSITE" id="PS50109">
    <property type="entry name" value="HIS_KIN"/>
    <property type="match status" value="1"/>
</dbReference>
<evidence type="ECO:0000256" key="8">
    <source>
        <dbReference type="ARBA" id="ARBA00022777"/>
    </source>
</evidence>
<dbReference type="CDD" id="cd16916">
    <property type="entry name" value="HATPase_CheA-like"/>
    <property type="match status" value="1"/>
</dbReference>
<dbReference type="InterPro" id="IPR051315">
    <property type="entry name" value="Bact_Chemotaxis_CheA"/>
</dbReference>
<keyword evidence="17" id="KW-1185">Reference proteome</keyword>
<dbReference type="SMART" id="SM00073">
    <property type="entry name" value="HPT"/>
    <property type="match status" value="1"/>
</dbReference>
<keyword evidence="6" id="KW-0808">Transferase</keyword>
<evidence type="ECO:0000313" key="16">
    <source>
        <dbReference type="EMBL" id="BDA78033.1"/>
    </source>
</evidence>
<dbReference type="SUPFAM" id="SSF55874">
    <property type="entry name" value="ATPase domain of HSP90 chaperone/DNA topoisomerase II/histidine kinase"/>
    <property type="match status" value="1"/>
</dbReference>
<dbReference type="Proteomes" id="UP000245263">
    <property type="component" value="Chromosome 1"/>
</dbReference>
<dbReference type="Gene3D" id="1.20.120.160">
    <property type="entry name" value="HPT domain"/>
    <property type="match status" value="1"/>
</dbReference>
<keyword evidence="4" id="KW-0145">Chemotaxis</keyword>
<dbReference type="Gene3D" id="1.10.287.560">
    <property type="entry name" value="Histidine kinase CheA-like, homodimeric domain"/>
    <property type="match status" value="1"/>
</dbReference>
<reference evidence="16 17" key="1">
    <citation type="submission" date="2021-08" db="EMBL/GenBank/DDBJ databases">
        <title>Complete genome sequence of Leptospira kobayashii strain E30.</title>
        <authorList>
            <person name="Nakao R."/>
            <person name="Nakamura S."/>
            <person name="Masuzawa T."/>
            <person name="Koizumi N."/>
        </authorList>
    </citation>
    <scope>NUCLEOTIDE SEQUENCE [LARGE SCALE GENOMIC DNA]</scope>
    <source>
        <strain evidence="16 17">E30</strain>
    </source>
</reference>
<evidence type="ECO:0000256" key="4">
    <source>
        <dbReference type="ARBA" id="ARBA00022500"/>
    </source>
</evidence>
<comment type="catalytic activity">
    <reaction evidence="1">
        <text>ATP + protein L-histidine = ADP + protein N-phospho-L-histidine.</text>
        <dbReference type="EC" id="2.7.13.3"/>
    </reaction>
</comment>
<organism evidence="16 17">
    <name type="scientific">Leptospira kobayashii</name>
    <dbReference type="NCBI Taxonomy" id="1917830"/>
    <lineage>
        <taxon>Bacteria</taxon>
        <taxon>Pseudomonadati</taxon>
        <taxon>Spirochaetota</taxon>
        <taxon>Spirochaetia</taxon>
        <taxon>Leptospirales</taxon>
        <taxon>Leptospiraceae</taxon>
        <taxon>Leptospira</taxon>
    </lineage>
</organism>
<keyword evidence="5 12" id="KW-0597">Phosphoprotein</keyword>
<dbReference type="SMART" id="SM00260">
    <property type="entry name" value="CheW"/>
    <property type="match status" value="1"/>
</dbReference>
<dbReference type="EC" id="2.7.13.3" evidence="2"/>
<evidence type="ECO:0000259" key="15">
    <source>
        <dbReference type="PROSITE" id="PS50894"/>
    </source>
</evidence>
<evidence type="ECO:0000256" key="9">
    <source>
        <dbReference type="ARBA" id="ARBA00022840"/>
    </source>
</evidence>
<dbReference type="InterPro" id="IPR036641">
    <property type="entry name" value="HPT_dom_sf"/>
</dbReference>
<name>A0ABN6KEL0_9LEPT</name>
<dbReference type="InterPro" id="IPR037006">
    <property type="entry name" value="CheA-like_homodim_sf"/>
</dbReference>
<evidence type="ECO:0000256" key="5">
    <source>
        <dbReference type="ARBA" id="ARBA00022553"/>
    </source>
</evidence>
<dbReference type="Gene3D" id="2.30.30.40">
    <property type="entry name" value="SH3 Domains"/>
    <property type="match status" value="1"/>
</dbReference>
<dbReference type="SUPFAM" id="SSF50341">
    <property type="entry name" value="CheW-like"/>
    <property type="match status" value="1"/>
</dbReference>
<dbReference type="PANTHER" id="PTHR43395">
    <property type="entry name" value="SENSOR HISTIDINE KINASE CHEA"/>
    <property type="match status" value="1"/>
</dbReference>
<dbReference type="Gene3D" id="3.30.565.10">
    <property type="entry name" value="Histidine kinase-like ATPase, C-terminal domain"/>
    <property type="match status" value="1"/>
</dbReference>
<keyword evidence="8" id="KW-0418">Kinase</keyword>
<dbReference type="InterPro" id="IPR005467">
    <property type="entry name" value="His_kinase_dom"/>
</dbReference>
<feature type="domain" description="HPt" evidence="15">
    <location>
        <begin position="1"/>
        <end position="111"/>
    </location>
</feature>
<dbReference type="InterPro" id="IPR002545">
    <property type="entry name" value="CheW-lke_dom"/>
</dbReference>
<dbReference type="PROSITE" id="PS50894">
    <property type="entry name" value="HPT"/>
    <property type="match status" value="1"/>
</dbReference>
<dbReference type="PROSITE" id="PS50851">
    <property type="entry name" value="CHEW"/>
    <property type="match status" value="1"/>
</dbReference>
<dbReference type="EMBL" id="AP025028">
    <property type="protein sequence ID" value="BDA78033.1"/>
    <property type="molecule type" value="Genomic_DNA"/>
</dbReference>
<evidence type="ECO:0000256" key="1">
    <source>
        <dbReference type="ARBA" id="ARBA00000085"/>
    </source>
</evidence>
<evidence type="ECO:0000259" key="13">
    <source>
        <dbReference type="PROSITE" id="PS50109"/>
    </source>
</evidence>
<sequence length="601" mass="67466">MSREQLLLDFIPEAFDLIQDSETAILEIEELWDNGGSYNEELINNLFRYFHTLKGSAGLLKLETIVQVTHEAETLLDILRKEAILPSAHTCQILINTCDQLRKLFQVVEATKANPDLEEESLTLIEALQGEIKSLGKTKTGSKQKNTYEIFDSTEDKKSYEIFNDPAPKVIVKASYEIFEDSPVAKNETTQKIQVQPERENLTGVRSSLLKKEIKVSNEKLDALMDLMGELVIAESNVTQHAVVKRLKNDDFHLSLNRLRKIVADLQEVAFSTRMIPISGVFQRMSRLIRDLQKKSMKKVSLYISGEDTEIDKSIVDLIADPIIHILRNSIDHGIESPDDRLAVMKSEEGNIYLSAKQSVNEVWIMIRDDGKGLDRDRIIAKAIENGILTTDPNLLTDKEVFQLIFAPGLSTAKEVTDLSGRGVGMDIVKQNIEKLGGKIDIHSKQGLGTTFILRIPLTLGIMEGTVVRIGDKYFTIQTIELREFVSLSNKEKIRLDEGQMVIDVRGKFIPVFDMNQVLNHRIPLEYDGTDLLTVIIEHEGSLFGIQVDEIIGNYNVVIKPLHGLMENAAGVSGFTILGSGNVSLILDVKSIYTKLHDVVR</sequence>
<dbReference type="SMART" id="SM00387">
    <property type="entry name" value="HATPase_c"/>
    <property type="match status" value="1"/>
</dbReference>